<reference evidence="1 2" key="1">
    <citation type="journal article" date="2019" name="Int. J. Syst. Evol. Microbiol.">
        <title>The Global Catalogue of Microorganisms (GCM) 10K type strain sequencing project: providing services to taxonomists for standard genome sequencing and annotation.</title>
        <authorList>
            <consortium name="The Broad Institute Genomics Platform"/>
            <consortium name="The Broad Institute Genome Sequencing Center for Infectious Disease"/>
            <person name="Wu L."/>
            <person name="Ma J."/>
        </authorList>
    </citation>
    <scope>NUCLEOTIDE SEQUENCE [LARGE SCALE GENOMIC DNA]</scope>
    <source>
        <strain evidence="1 2">JCM 16014</strain>
    </source>
</reference>
<keyword evidence="2" id="KW-1185">Reference proteome</keyword>
<dbReference type="Proteomes" id="UP001500751">
    <property type="component" value="Unassembled WGS sequence"/>
</dbReference>
<dbReference type="RefSeq" id="WP_344668967.1">
    <property type="nucleotide sequence ID" value="NZ_BAAAQN010000042.1"/>
</dbReference>
<comment type="caution">
    <text evidence="1">The sequence shown here is derived from an EMBL/GenBank/DDBJ whole genome shotgun (WGS) entry which is preliminary data.</text>
</comment>
<organism evidence="1 2">
    <name type="scientific">Catenulispora yoronensis</name>
    <dbReference type="NCBI Taxonomy" id="450799"/>
    <lineage>
        <taxon>Bacteria</taxon>
        <taxon>Bacillati</taxon>
        <taxon>Actinomycetota</taxon>
        <taxon>Actinomycetes</taxon>
        <taxon>Catenulisporales</taxon>
        <taxon>Catenulisporaceae</taxon>
        <taxon>Catenulispora</taxon>
    </lineage>
</organism>
<gene>
    <name evidence="1" type="ORF">GCM10009839_59310</name>
</gene>
<protein>
    <submittedName>
        <fullName evidence="1">DUF4241 domain-containing protein</fullName>
    </submittedName>
</protein>
<name>A0ABN2V0K5_9ACTN</name>
<dbReference type="Pfam" id="PF14025">
    <property type="entry name" value="DUF4241"/>
    <property type="match status" value="1"/>
</dbReference>
<dbReference type="InterPro" id="IPR025335">
    <property type="entry name" value="DUF4241"/>
</dbReference>
<evidence type="ECO:0000313" key="2">
    <source>
        <dbReference type="Proteomes" id="UP001500751"/>
    </source>
</evidence>
<dbReference type="EMBL" id="BAAAQN010000042">
    <property type="protein sequence ID" value="GAA2046835.1"/>
    <property type="molecule type" value="Genomic_DNA"/>
</dbReference>
<evidence type="ECO:0000313" key="1">
    <source>
        <dbReference type="EMBL" id="GAA2046835.1"/>
    </source>
</evidence>
<proteinExistence type="predicted"/>
<accession>A0ABN2V0K5</accession>
<sequence length="465" mass="50071">MEPTRVEVAYCEGWDAGAHAAFRVLREGTARERHAAGERYAVLFSVDDEPRALAQVDTGAGYVGVFGFDLAGRRALKFSYRDLGDHLMLRELKAWRHADDDEPEFGADLRITFRFWPEEPVRTALDDARRGHFTAYANLPAPLHRIPSLEFGAFEAWPVDGWLLGAFEPLEFVTAPDPEQEATGWFRPLWSAPEAARPIALEALFIPDARIRNGQGDVFRVSAPRTVGQLRLSTGRVVVADPATVELEGDLATEPYTVSVAPGVYPVQVSAIRAVGRDRETVAAARLLLSAEPVVSWELALRPGQDPRMLGASEYYGFTVDSGTGAFLDAAATEALAAYQDAEDAEQAEATIPTGGAAAELLTYPSGKGDGSYPVWIGRDAGGEVTCFVADMRLLGRGVEVLEPAGLAGAAGTAGATGAERVEGVAVLPEREAARPGPFSSQAILEFFNDTADAQAEFWARRLGH</sequence>